<dbReference type="EMBL" id="CP066775">
    <property type="protein sequence ID" value="QQL49983.1"/>
    <property type="molecule type" value="Genomic_DNA"/>
</dbReference>
<reference evidence="8 9" key="1">
    <citation type="submission" date="2020-12" db="EMBL/GenBank/DDBJ databases">
        <title>HMF7856_wgs.fasta genome submission.</title>
        <authorList>
            <person name="Kang H."/>
            <person name="Kim H."/>
            <person name="Joh K."/>
        </authorList>
    </citation>
    <scope>NUCLEOTIDE SEQUENCE [LARGE SCALE GENOMIC DNA]</scope>
    <source>
        <strain evidence="8 9">HMF7856</strain>
    </source>
</reference>
<proteinExistence type="inferred from homology"/>
<keyword evidence="5" id="KW-0998">Cell outer membrane</keyword>
<dbReference type="PROSITE" id="PS51257">
    <property type="entry name" value="PROKAR_LIPOPROTEIN"/>
    <property type="match status" value="1"/>
</dbReference>
<sequence>MKNLTKYFALAALVAVTGCRKLDIAPTDSYSALNFWTADANVYNALNNNYSLIYNSDKYFTAEGLSDNAYSQTNTDAIQIASGNATAQQAKFANDWSFYYRTIKSCNQFLENVDKNTTLGAATIARLKAEVRFIRAYEHFNLTKWYGDVPLVDHDLSQDEAKSIGRTPKADVVKFILNELDAALPALPSKDQMPAAENGRINKGAVLALKARVLLYQGDRMADVISVCESLMNSTANGTYSLNPSYSNLFSDPATNKTNPETMLSLQYVPATTRTWSDFWDFAPKSVDGRVNSLAPSQELVNDYIMLNGKDITDPTSGYDENNPYINRDPRLTATIVYDKYNWNNGGGVNGKTKIIYIKPGTDPVKPGPDEYSPGRQNSSPTGYYWRKYFDPSALINYVSGNNLHLFRYAEILLDYAEAKNSLGQMDATVWSKTIGALRSRAGFTEPGALSYPGSANLTNIIRKERRIELALEGNRIDDIRRWKIAEIVLNGYVHGAKFSGDPATDNGYIRAQLRRFNAGRDYLWAIPNGDVSLDANLTQNPGY</sequence>
<organism evidence="8 9">
    <name type="scientific">Mucilaginibacter ginkgonis</name>
    <dbReference type="NCBI Taxonomy" id="2682091"/>
    <lineage>
        <taxon>Bacteria</taxon>
        <taxon>Pseudomonadati</taxon>
        <taxon>Bacteroidota</taxon>
        <taxon>Sphingobacteriia</taxon>
        <taxon>Sphingobacteriales</taxon>
        <taxon>Sphingobacteriaceae</taxon>
        <taxon>Mucilaginibacter</taxon>
    </lineage>
</organism>
<comment type="similarity">
    <text evidence="2">Belongs to the SusD family.</text>
</comment>
<name>A0A6I4HV48_9SPHI</name>
<comment type="subcellular location">
    <subcellularLocation>
        <location evidence="1">Cell outer membrane</location>
    </subcellularLocation>
</comment>
<dbReference type="Pfam" id="PF07980">
    <property type="entry name" value="SusD_RagB"/>
    <property type="match status" value="1"/>
</dbReference>
<evidence type="ECO:0000256" key="3">
    <source>
        <dbReference type="ARBA" id="ARBA00022729"/>
    </source>
</evidence>
<keyword evidence="4" id="KW-0472">Membrane</keyword>
<evidence type="ECO:0000259" key="7">
    <source>
        <dbReference type="Pfam" id="PF14322"/>
    </source>
</evidence>
<accession>A0A6I4HV48</accession>
<dbReference type="SUPFAM" id="SSF48452">
    <property type="entry name" value="TPR-like"/>
    <property type="match status" value="1"/>
</dbReference>
<protein>
    <submittedName>
        <fullName evidence="8">RagB/SusD family nutrient uptake outer membrane protein</fullName>
    </submittedName>
</protein>
<gene>
    <name evidence="8" type="ORF">GO620_000595</name>
</gene>
<dbReference type="InterPro" id="IPR012944">
    <property type="entry name" value="SusD_RagB_dom"/>
</dbReference>
<evidence type="ECO:0000256" key="1">
    <source>
        <dbReference type="ARBA" id="ARBA00004442"/>
    </source>
</evidence>
<dbReference type="RefSeq" id="WP_157523312.1">
    <property type="nucleotide sequence ID" value="NZ_CP066775.1"/>
</dbReference>
<dbReference type="GO" id="GO:0009279">
    <property type="term" value="C:cell outer membrane"/>
    <property type="evidence" value="ECO:0007669"/>
    <property type="project" value="UniProtKB-SubCell"/>
</dbReference>
<evidence type="ECO:0000256" key="4">
    <source>
        <dbReference type="ARBA" id="ARBA00023136"/>
    </source>
</evidence>
<evidence type="ECO:0000313" key="8">
    <source>
        <dbReference type="EMBL" id="QQL49983.1"/>
    </source>
</evidence>
<evidence type="ECO:0000313" key="9">
    <source>
        <dbReference type="Proteomes" id="UP000429232"/>
    </source>
</evidence>
<evidence type="ECO:0000259" key="6">
    <source>
        <dbReference type="Pfam" id="PF07980"/>
    </source>
</evidence>
<evidence type="ECO:0000256" key="2">
    <source>
        <dbReference type="ARBA" id="ARBA00006275"/>
    </source>
</evidence>
<evidence type="ECO:0000256" key="5">
    <source>
        <dbReference type="ARBA" id="ARBA00023237"/>
    </source>
</evidence>
<dbReference type="Proteomes" id="UP000429232">
    <property type="component" value="Chromosome"/>
</dbReference>
<keyword evidence="9" id="KW-1185">Reference proteome</keyword>
<dbReference type="Gene3D" id="1.25.40.390">
    <property type="match status" value="1"/>
</dbReference>
<keyword evidence="3" id="KW-0732">Signal</keyword>
<feature type="domain" description="SusD-like N-terminal" evidence="7">
    <location>
        <begin position="40"/>
        <end position="215"/>
    </location>
</feature>
<dbReference type="Pfam" id="PF14322">
    <property type="entry name" value="SusD-like_3"/>
    <property type="match status" value="1"/>
</dbReference>
<dbReference type="AlphaFoldDB" id="A0A6I4HV48"/>
<dbReference type="InterPro" id="IPR033985">
    <property type="entry name" value="SusD-like_N"/>
</dbReference>
<dbReference type="KEGG" id="mgik:GO620_000595"/>
<dbReference type="InterPro" id="IPR011990">
    <property type="entry name" value="TPR-like_helical_dom_sf"/>
</dbReference>
<feature type="domain" description="RagB/SusD" evidence="6">
    <location>
        <begin position="289"/>
        <end position="544"/>
    </location>
</feature>